<proteinExistence type="predicted"/>
<reference evidence="2" key="1">
    <citation type="submission" date="2021-01" db="EMBL/GenBank/DDBJ databases">
        <authorList>
            <person name="Corre E."/>
            <person name="Pelletier E."/>
            <person name="Niang G."/>
            <person name="Scheremetjew M."/>
            <person name="Finn R."/>
            <person name="Kale V."/>
            <person name="Holt S."/>
            <person name="Cochrane G."/>
            <person name="Meng A."/>
            <person name="Brown T."/>
            <person name="Cohen L."/>
        </authorList>
    </citation>
    <scope>NUCLEOTIDE SEQUENCE</scope>
    <source>
        <strain evidence="2">CCMP 2712</strain>
    </source>
</reference>
<dbReference type="EMBL" id="HBKN01036475">
    <property type="protein sequence ID" value="CAE2322984.1"/>
    <property type="molecule type" value="Transcribed_RNA"/>
</dbReference>
<protein>
    <submittedName>
        <fullName evidence="2">Uncharacterized protein</fullName>
    </submittedName>
</protein>
<feature type="region of interest" description="Disordered" evidence="1">
    <location>
        <begin position="134"/>
        <end position="153"/>
    </location>
</feature>
<evidence type="ECO:0000256" key="1">
    <source>
        <dbReference type="SAM" id="MobiDB-lite"/>
    </source>
</evidence>
<accession>A0A7S4P4E4</accession>
<gene>
    <name evidence="2" type="ORF">GTHE00462_LOCUS28509</name>
</gene>
<dbReference type="AlphaFoldDB" id="A0A7S4P4E4"/>
<name>A0A7S4P4E4_GUITH</name>
<sequence>MLELLAAAGAALGTISSKTDQVTLSDWYLQVLTYLFPLKQHGVIKPEAQHPALVRTKNEKPQPTTSQIRAPWTPGIAGKQNQGFLPSQGEGSSSFLKVPSTRSLTSVVQCLPTKTADKNMKEHMENPKGIRVSDLLAHDGGNLPLKRDRQETQDKDLNIEDKQLHKAIKLACGPHNKSKSGLDPLLHLWEQANIVGL</sequence>
<organism evidence="2">
    <name type="scientific">Guillardia theta</name>
    <name type="common">Cryptophyte</name>
    <name type="synonym">Cryptomonas phi</name>
    <dbReference type="NCBI Taxonomy" id="55529"/>
    <lineage>
        <taxon>Eukaryota</taxon>
        <taxon>Cryptophyceae</taxon>
        <taxon>Pyrenomonadales</taxon>
        <taxon>Geminigeraceae</taxon>
        <taxon>Guillardia</taxon>
    </lineage>
</organism>
<evidence type="ECO:0000313" key="2">
    <source>
        <dbReference type="EMBL" id="CAE2322984.1"/>
    </source>
</evidence>